<reference evidence="1" key="1">
    <citation type="submission" date="2022-02" db="EMBL/GenBank/DDBJ databases">
        <authorList>
            <person name="King R."/>
        </authorList>
    </citation>
    <scope>NUCLEOTIDE SEQUENCE</scope>
</reference>
<name>A0A9P0I671_SPOLI</name>
<dbReference type="AlphaFoldDB" id="A0A9P0I671"/>
<accession>A0A9P0I671</accession>
<gene>
    <name evidence="1" type="ORF">SPLIT_LOCUS4959</name>
</gene>
<dbReference type="Proteomes" id="UP001153321">
    <property type="component" value="Chromosome 2"/>
</dbReference>
<evidence type="ECO:0000313" key="2">
    <source>
        <dbReference type="Proteomes" id="UP001153321"/>
    </source>
</evidence>
<keyword evidence="2" id="KW-1185">Reference proteome</keyword>
<proteinExistence type="predicted"/>
<dbReference type="EMBL" id="LR824533">
    <property type="protein sequence ID" value="CAH1639603.1"/>
    <property type="molecule type" value="Genomic_DNA"/>
</dbReference>
<evidence type="ECO:0000313" key="1">
    <source>
        <dbReference type="EMBL" id="CAH1639603.1"/>
    </source>
</evidence>
<organism evidence="1 2">
    <name type="scientific">Spodoptera littoralis</name>
    <name type="common">Egyptian cotton leafworm</name>
    <dbReference type="NCBI Taxonomy" id="7109"/>
    <lineage>
        <taxon>Eukaryota</taxon>
        <taxon>Metazoa</taxon>
        <taxon>Ecdysozoa</taxon>
        <taxon>Arthropoda</taxon>
        <taxon>Hexapoda</taxon>
        <taxon>Insecta</taxon>
        <taxon>Pterygota</taxon>
        <taxon>Neoptera</taxon>
        <taxon>Endopterygota</taxon>
        <taxon>Lepidoptera</taxon>
        <taxon>Glossata</taxon>
        <taxon>Ditrysia</taxon>
        <taxon>Noctuoidea</taxon>
        <taxon>Noctuidae</taxon>
        <taxon>Amphipyrinae</taxon>
        <taxon>Spodoptera</taxon>
    </lineage>
</organism>
<protein>
    <submittedName>
        <fullName evidence="1">Uncharacterized protein</fullName>
    </submittedName>
</protein>
<sequence>MKSATDYLEIESGEKFSFCFDSGAQCFLVKESLAERFPGKRLHALVTLLGIGSFNVNCNVQILTDVTIQGYSMQVLFHVVPDECIPETIMVGRVGKVFCLLWIPLHKGCSDVLCLMWILVSSNEY</sequence>